<gene>
    <name evidence="2" type="ORF">ACFQ07_23375</name>
</gene>
<evidence type="ECO:0000313" key="2">
    <source>
        <dbReference type="EMBL" id="MFD0855200.1"/>
    </source>
</evidence>
<keyword evidence="3" id="KW-1185">Reference proteome</keyword>
<evidence type="ECO:0000259" key="1">
    <source>
        <dbReference type="Pfam" id="PF19054"/>
    </source>
</evidence>
<feature type="non-terminal residue" evidence="2">
    <location>
        <position position="1"/>
    </location>
</feature>
<name>A0ABW3CL07_9ACTN</name>
<proteinExistence type="predicted"/>
<reference evidence="3" key="1">
    <citation type="journal article" date="2019" name="Int. J. Syst. Evol. Microbiol.">
        <title>The Global Catalogue of Microorganisms (GCM) 10K type strain sequencing project: providing services to taxonomists for standard genome sequencing and annotation.</title>
        <authorList>
            <consortium name="The Broad Institute Genomics Platform"/>
            <consortium name="The Broad Institute Genome Sequencing Center for Infectious Disease"/>
            <person name="Wu L."/>
            <person name="Ma J."/>
        </authorList>
    </citation>
    <scope>NUCLEOTIDE SEQUENCE [LARGE SCALE GENOMIC DNA]</scope>
    <source>
        <strain evidence="3">JCM 31696</strain>
    </source>
</reference>
<feature type="domain" description="DUF5753" evidence="1">
    <location>
        <begin position="25"/>
        <end position="202"/>
    </location>
</feature>
<evidence type="ECO:0000313" key="3">
    <source>
        <dbReference type="Proteomes" id="UP001597083"/>
    </source>
</evidence>
<dbReference type="EMBL" id="JBHTIR010003435">
    <property type="protein sequence ID" value="MFD0855200.1"/>
    <property type="molecule type" value="Genomic_DNA"/>
</dbReference>
<sequence length="207" mass="22950">TSRSPGRLRCVTGALKPARSRSPTAVLEADASRVRIFAPQVVHGLMQTEEYARIMIRGSGMALRSAPDVETEVQFRLGRQRLHQQPRPPLISVVLGEAAVRQMIGGAEVMRRQARKLLSMRGWPHIELQVLPFSVREHPGGDGAFTIMSLGHEAVLEVVTLHSLTRSWYVDEPSDVEHYSQTFATLQTSALPESDSYAMIERIVSGL</sequence>
<comment type="caution">
    <text evidence="2">The sequence shown here is derived from an EMBL/GenBank/DDBJ whole genome shotgun (WGS) entry which is preliminary data.</text>
</comment>
<dbReference type="Proteomes" id="UP001597083">
    <property type="component" value="Unassembled WGS sequence"/>
</dbReference>
<dbReference type="InterPro" id="IPR043917">
    <property type="entry name" value="DUF5753"/>
</dbReference>
<accession>A0ABW3CL07</accession>
<protein>
    <submittedName>
        <fullName evidence="2">DUF5753 domain-containing protein</fullName>
    </submittedName>
</protein>
<dbReference type="Pfam" id="PF19054">
    <property type="entry name" value="DUF5753"/>
    <property type="match status" value="1"/>
</dbReference>
<organism evidence="2 3">
    <name type="scientific">Actinomadura adrarensis</name>
    <dbReference type="NCBI Taxonomy" id="1819600"/>
    <lineage>
        <taxon>Bacteria</taxon>
        <taxon>Bacillati</taxon>
        <taxon>Actinomycetota</taxon>
        <taxon>Actinomycetes</taxon>
        <taxon>Streptosporangiales</taxon>
        <taxon>Thermomonosporaceae</taxon>
        <taxon>Actinomadura</taxon>
    </lineage>
</organism>